<dbReference type="PANTHER" id="PTHR46771:SF5">
    <property type="entry name" value="DETERIN"/>
    <property type="match status" value="1"/>
</dbReference>
<dbReference type="Pfam" id="PF00653">
    <property type="entry name" value="BIR"/>
    <property type="match status" value="2"/>
</dbReference>
<feature type="compositionally biased region" description="Low complexity" evidence="3">
    <location>
        <begin position="389"/>
        <end position="399"/>
    </location>
</feature>
<evidence type="ECO:0000313" key="4">
    <source>
        <dbReference type="EMBL" id="RPD65598.1"/>
    </source>
</evidence>
<dbReference type="STRING" id="1328759.A0A5C2SQI5"/>
<dbReference type="GO" id="GO:0046872">
    <property type="term" value="F:metal ion binding"/>
    <property type="evidence" value="ECO:0007669"/>
    <property type="project" value="UniProtKB-KW"/>
</dbReference>
<feature type="compositionally biased region" description="Low complexity" evidence="3">
    <location>
        <begin position="265"/>
        <end position="281"/>
    </location>
</feature>
<keyword evidence="1" id="KW-0479">Metal-binding</keyword>
<evidence type="ECO:0000313" key="5">
    <source>
        <dbReference type="Proteomes" id="UP000313359"/>
    </source>
</evidence>
<dbReference type="OrthoDB" id="2196114at2759"/>
<protein>
    <recommendedName>
        <fullName evidence="6">BIR-domain-containing protein</fullName>
    </recommendedName>
</protein>
<feature type="compositionally biased region" description="Acidic residues" evidence="3">
    <location>
        <begin position="410"/>
        <end position="420"/>
    </location>
</feature>
<feature type="compositionally biased region" description="Low complexity" evidence="3">
    <location>
        <begin position="220"/>
        <end position="247"/>
    </location>
</feature>
<feature type="compositionally biased region" description="Basic residues" evidence="3">
    <location>
        <begin position="506"/>
        <end position="519"/>
    </location>
</feature>
<feature type="compositionally biased region" description="Low complexity" evidence="3">
    <location>
        <begin position="633"/>
        <end position="650"/>
    </location>
</feature>
<feature type="compositionally biased region" description="Basic residues" evidence="3">
    <location>
        <begin position="455"/>
        <end position="467"/>
    </location>
</feature>
<dbReference type="PROSITE" id="PS50143">
    <property type="entry name" value="BIR_REPEAT_2"/>
    <property type="match status" value="2"/>
</dbReference>
<keyword evidence="2" id="KW-0862">Zinc</keyword>
<evidence type="ECO:0000256" key="3">
    <source>
        <dbReference type="SAM" id="MobiDB-lite"/>
    </source>
</evidence>
<feature type="compositionally biased region" description="Basic and acidic residues" evidence="3">
    <location>
        <begin position="599"/>
        <end position="613"/>
    </location>
</feature>
<feature type="compositionally biased region" description="Low complexity" evidence="3">
    <location>
        <begin position="680"/>
        <end position="690"/>
    </location>
</feature>
<dbReference type="SUPFAM" id="SSF57924">
    <property type="entry name" value="Inhibitor of apoptosis (IAP) repeat"/>
    <property type="match status" value="2"/>
</dbReference>
<feature type="compositionally biased region" description="Low complexity" evidence="3">
    <location>
        <begin position="19"/>
        <end position="36"/>
    </location>
</feature>
<feature type="compositionally biased region" description="Low complexity" evidence="3">
    <location>
        <begin position="294"/>
        <end position="307"/>
    </location>
</feature>
<gene>
    <name evidence="4" type="ORF">L227DRAFT_494260</name>
</gene>
<feature type="region of interest" description="Disordered" evidence="3">
    <location>
        <begin position="763"/>
        <end position="809"/>
    </location>
</feature>
<evidence type="ECO:0008006" key="6">
    <source>
        <dbReference type="Google" id="ProtNLM"/>
    </source>
</evidence>
<feature type="compositionally biased region" description="Basic residues" evidence="3">
    <location>
        <begin position="326"/>
        <end position="340"/>
    </location>
</feature>
<dbReference type="EMBL" id="ML122252">
    <property type="protein sequence ID" value="RPD65598.1"/>
    <property type="molecule type" value="Genomic_DNA"/>
</dbReference>
<proteinExistence type="predicted"/>
<evidence type="ECO:0000256" key="1">
    <source>
        <dbReference type="ARBA" id="ARBA00022723"/>
    </source>
</evidence>
<dbReference type="CDD" id="cd00022">
    <property type="entry name" value="BIR"/>
    <property type="match status" value="1"/>
</dbReference>
<name>A0A5C2SQI5_9APHY</name>
<dbReference type="Gene3D" id="1.10.1170.10">
    <property type="entry name" value="Inhibitor Of Apoptosis Protein (2mihbC-IAP-1), Chain A"/>
    <property type="match status" value="2"/>
</dbReference>
<feature type="compositionally biased region" description="Acidic residues" evidence="3">
    <location>
        <begin position="359"/>
        <end position="378"/>
    </location>
</feature>
<accession>A0A5C2SQI5</accession>
<evidence type="ECO:0000256" key="2">
    <source>
        <dbReference type="ARBA" id="ARBA00022833"/>
    </source>
</evidence>
<dbReference type="InterPro" id="IPR051190">
    <property type="entry name" value="Baculoviral_IAP"/>
</dbReference>
<reference evidence="4" key="1">
    <citation type="journal article" date="2018" name="Genome Biol. Evol.">
        <title>Genomics and development of Lentinus tigrinus, a white-rot wood-decaying mushroom with dimorphic fruiting bodies.</title>
        <authorList>
            <person name="Wu B."/>
            <person name="Xu Z."/>
            <person name="Knudson A."/>
            <person name="Carlson A."/>
            <person name="Chen N."/>
            <person name="Kovaka S."/>
            <person name="LaButti K."/>
            <person name="Lipzen A."/>
            <person name="Pennachio C."/>
            <person name="Riley R."/>
            <person name="Schakwitz W."/>
            <person name="Umezawa K."/>
            <person name="Ohm R.A."/>
            <person name="Grigoriev I.V."/>
            <person name="Nagy L.G."/>
            <person name="Gibbons J."/>
            <person name="Hibbett D."/>
        </authorList>
    </citation>
    <scope>NUCLEOTIDE SEQUENCE [LARGE SCALE GENOMIC DNA]</scope>
    <source>
        <strain evidence="4">ALCF2SS1-6</strain>
    </source>
</reference>
<feature type="compositionally biased region" description="Basic and acidic residues" evidence="3">
    <location>
        <begin position="534"/>
        <end position="548"/>
    </location>
</feature>
<feature type="compositionally biased region" description="Polar residues" evidence="3">
    <location>
        <begin position="616"/>
        <end position="632"/>
    </location>
</feature>
<sequence length="876" mass="93850">MEYLQARLDSFSKSKRSKASSTRHTSSSSKWPHPSSFKATPDSLSEAGFYFDPDPANPDNVTCFMCKKGVAGWEPEDDPFSIHYDKCAKTCAWAMVRCQGGAGGESYDLSDPARHPTSKAMEKARLETFSKVSWPHDAVNGHGANSKALAKAGFICNSTEPGDDTALCLYCNLTLSGWDDDDDPYDEHLKRDKKKGTSCMFLRVYASNPLGKSTAKRPASKAAPKAPLRSASQTLRKTAAQEATDTAADSDDELAATPSDTYAPRPSSGRQSKASSARASSVTAKTPASRRSTRGTSTTGKTPGSRTVSSDVEETEGGSESDAGRRSGKAKKKASGRTKARVSAIAEEEDEAAATKEATDEDIAMQELEPEPEPEPEQDPPKKKRGRPPRSTAAKTTASTKKKVAVAQGEAEDPVAETDAEPAPPPPAKKTHARTRSKANMESETEAAPSSSTRTHTRTKSGSKAKVKQGEEDEVPVISAPAPKKKGKQVAAKTEDEEEEEPASARPKKLKGRAVSKSKAKAEPPASDMDDVVPGEKMEEEGHARTETGRSATSRSPKPSHESKSSLSEDAGYATAEPPPDADQMDIDEPSHPSSRPPKKLEALEPVKAEARARTVSRSKPANSDSSRQPSPAANAIRSSSEASSSRSSATRPPSKLNKDSLKVIEIDSDGEETHVHGLPAKPAAKGKAPVSRMASTSSANGVVKKPASQGSKKKLKVEVVVPPQPPRSQTKEVEMVDVQMQEQPPTSPVRTQPAREVTPSVFAELEPPGPSTPVSAVHRSALPSPVRESDACVPSPEAEDVGTAPKSPRAFHPFLAQLPIEKLASLTEEETEMTLEQYIRREMEIQYAQLKADGERRIDEFKQKAIETKKLIESS</sequence>
<dbReference type="InterPro" id="IPR001370">
    <property type="entry name" value="BIR_rpt"/>
</dbReference>
<keyword evidence="5" id="KW-1185">Reference proteome</keyword>
<dbReference type="Proteomes" id="UP000313359">
    <property type="component" value="Unassembled WGS sequence"/>
</dbReference>
<organism evidence="4 5">
    <name type="scientific">Lentinus tigrinus ALCF2SS1-6</name>
    <dbReference type="NCBI Taxonomy" id="1328759"/>
    <lineage>
        <taxon>Eukaryota</taxon>
        <taxon>Fungi</taxon>
        <taxon>Dikarya</taxon>
        <taxon>Basidiomycota</taxon>
        <taxon>Agaricomycotina</taxon>
        <taxon>Agaricomycetes</taxon>
        <taxon>Polyporales</taxon>
        <taxon>Polyporaceae</taxon>
        <taxon>Lentinus</taxon>
    </lineage>
</organism>
<dbReference type="AlphaFoldDB" id="A0A5C2SQI5"/>
<feature type="region of interest" description="Disordered" evidence="3">
    <location>
        <begin position="1"/>
        <end position="39"/>
    </location>
</feature>
<dbReference type="PANTHER" id="PTHR46771">
    <property type="entry name" value="DETERIN"/>
    <property type="match status" value="1"/>
</dbReference>
<feature type="compositionally biased region" description="Basic and acidic residues" evidence="3">
    <location>
        <begin position="657"/>
        <end position="676"/>
    </location>
</feature>
<dbReference type="SMART" id="SM00238">
    <property type="entry name" value="BIR"/>
    <property type="match status" value="2"/>
</dbReference>
<feature type="region of interest" description="Disordered" evidence="3">
    <location>
        <begin position="211"/>
        <end position="735"/>
    </location>
</feature>